<gene>
    <name evidence="5" type="ORF">K466DRAFT_230132</name>
</gene>
<accession>A0A5C3P3Q4</accession>
<organism evidence="5 6">
    <name type="scientific">Polyporus arcularius HHB13444</name>
    <dbReference type="NCBI Taxonomy" id="1314778"/>
    <lineage>
        <taxon>Eukaryota</taxon>
        <taxon>Fungi</taxon>
        <taxon>Dikarya</taxon>
        <taxon>Basidiomycota</taxon>
        <taxon>Agaricomycotina</taxon>
        <taxon>Agaricomycetes</taxon>
        <taxon>Polyporales</taxon>
        <taxon>Polyporaceae</taxon>
        <taxon>Polyporus</taxon>
    </lineage>
</organism>
<dbReference type="InterPro" id="IPR037129">
    <property type="entry name" value="XPA_sf"/>
</dbReference>
<evidence type="ECO:0000313" key="6">
    <source>
        <dbReference type="Proteomes" id="UP000308197"/>
    </source>
</evidence>
<dbReference type="Gene3D" id="3.90.530.10">
    <property type="entry name" value="XPA C-terminal domain"/>
    <property type="match status" value="1"/>
</dbReference>
<dbReference type="InParanoid" id="A0A5C3P3Q4"/>
<evidence type="ECO:0000256" key="1">
    <source>
        <dbReference type="ARBA" id="ARBA00004123"/>
    </source>
</evidence>
<dbReference type="EMBL" id="ML211327">
    <property type="protein sequence ID" value="TFK84285.1"/>
    <property type="molecule type" value="Genomic_DNA"/>
</dbReference>
<dbReference type="SUPFAM" id="SSF46955">
    <property type="entry name" value="Putative DNA-binding domain"/>
    <property type="match status" value="1"/>
</dbReference>
<sequence length="394" mass="44152">MPKAKKQKQTRSQASPLRRRPNTRSQTQADAAIASRVPPTEAIQATEHSVAEPAPSTPNSTRAAASTAPDPPAVQETEPAWASRVWVGTTISMTRALALYRLKKEDLDDLPSTMSKHEVNGFPVPMRLYKERDVERRAWDKYGGPEGFLAQLDKLRKRHSNRKSKTEFKCPDAYAPGSGPVDDDPHVMRSHKLAAVKRDMLPWLWAACNASLDAFADIQDDGVGFRRYEREDAMQAALRVLVGRYPPRPHVPLPPSPAVDALRAVLAQAPQLPPRPEWGKQKVAGLEYSSGSWPDEEDSYEWDEAYLGRVFRALSEIIELHGRDDCGWATARWEVYETYKERMWCGICYVVQLNERSWEDGAAKWLRADHLNVGLAKYCGVPAASGSSRPQRIG</sequence>
<evidence type="ECO:0000256" key="4">
    <source>
        <dbReference type="SAM" id="MobiDB-lite"/>
    </source>
</evidence>
<proteinExistence type="predicted"/>
<dbReference type="CDD" id="cd21075">
    <property type="entry name" value="DBD_XPA-like"/>
    <property type="match status" value="1"/>
</dbReference>
<evidence type="ECO:0000256" key="3">
    <source>
        <dbReference type="ARBA" id="ARBA00023242"/>
    </source>
</evidence>
<keyword evidence="6" id="KW-1185">Reference proteome</keyword>
<dbReference type="Proteomes" id="UP000308197">
    <property type="component" value="Unassembled WGS sequence"/>
</dbReference>
<comment type="subcellular location">
    <subcellularLocation>
        <location evidence="1">Nucleus</location>
    </subcellularLocation>
</comment>
<feature type="region of interest" description="Disordered" evidence="4">
    <location>
        <begin position="1"/>
        <end position="79"/>
    </location>
</feature>
<dbReference type="AlphaFoldDB" id="A0A5C3P3Q4"/>
<feature type="region of interest" description="Disordered" evidence="4">
    <location>
        <begin position="160"/>
        <end position="183"/>
    </location>
</feature>
<dbReference type="InterPro" id="IPR009061">
    <property type="entry name" value="DNA-bd_dom_put_sf"/>
</dbReference>
<dbReference type="GO" id="GO:0005634">
    <property type="term" value="C:nucleus"/>
    <property type="evidence" value="ECO:0007669"/>
    <property type="project" value="UniProtKB-SubCell"/>
</dbReference>
<keyword evidence="2" id="KW-0862">Zinc</keyword>
<keyword evidence="3" id="KW-0539">Nucleus</keyword>
<reference evidence="5 6" key="1">
    <citation type="journal article" date="2019" name="Nat. Ecol. Evol.">
        <title>Megaphylogeny resolves global patterns of mushroom evolution.</title>
        <authorList>
            <person name="Varga T."/>
            <person name="Krizsan K."/>
            <person name="Foldi C."/>
            <person name="Dima B."/>
            <person name="Sanchez-Garcia M."/>
            <person name="Sanchez-Ramirez S."/>
            <person name="Szollosi G.J."/>
            <person name="Szarkandi J.G."/>
            <person name="Papp V."/>
            <person name="Albert L."/>
            <person name="Andreopoulos W."/>
            <person name="Angelini C."/>
            <person name="Antonin V."/>
            <person name="Barry K.W."/>
            <person name="Bougher N.L."/>
            <person name="Buchanan P."/>
            <person name="Buyck B."/>
            <person name="Bense V."/>
            <person name="Catcheside P."/>
            <person name="Chovatia M."/>
            <person name="Cooper J."/>
            <person name="Damon W."/>
            <person name="Desjardin D."/>
            <person name="Finy P."/>
            <person name="Geml J."/>
            <person name="Haridas S."/>
            <person name="Hughes K."/>
            <person name="Justo A."/>
            <person name="Karasinski D."/>
            <person name="Kautmanova I."/>
            <person name="Kiss B."/>
            <person name="Kocsube S."/>
            <person name="Kotiranta H."/>
            <person name="LaButti K.M."/>
            <person name="Lechner B.E."/>
            <person name="Liimatainen K."/>
            <person name="Lipzen A."/>
            <person name="Lukacs Z."/>
            <person name="Mihaltcheva S."/>
            <person name="Morgado L.N."/>
            <person name="Niskanen T."/>
            <person name="Noordeloos M.E."/>
            <person name="Ohm R.A."/>
            <person name="Ortiz-Santana B."/>
            <person name="Ovrebo C."/>
            <person name="Racz N."/>
            <person name="Riley R."/>
            <person name="Savchenko A."/>
            <person name="Shiryaev A."/>
            <person name="Soop K."/>
            <person name="Spirin V."/>
            <person name="Szebenyi C."/>
            <person name="Tomsovsky M."/>
            <person name="Tulloss R.E."/>
            <person name="Uehling J."/>
            <person name="Grigoriev I.V."/>
            <person name="Vagvolgyi C."/>
            <person name="Papp T."/>
            <person name="Martin F.M."/>
            <person name="Miettinen O."/>
            <person name="Hibbett D.S."/>
            <person name="Nagy L.G."/>
        </authorList>
    </citation>
    <scope>NUCLEOTIDE SEQUENCE [LARGE SCALE GENOMIC DNA]</scope>
    <source>
        <strain evidence="5 6">HHB13444</strain>
    </source>
</reference>
<name>A0A5C3P3Q4_9APHY</name>
<evidence type="ECO:0000313" key="5">
    <source>
        <dbReference type="EMBL" id="TFK84285.1"/>
    </source>
</evidence>
<protein>
    <submittedName>
        <fullName evidence="5">Uncharacterized protein</fullName>
    </submittedName>
</protein>
<evidence type="ECO:0000256" key="2">
    <source>
        <dbReference type="ARBA" id="ARBA00022833"/>
    </source>
</evidence>